<evidence type="ECO:0000256" key="6">
    <source>
        <dbReference type="PIRSR" id="PIRSR017617-1"/>
    </source>
</evidence>
<evidence type="ECO:0000259" key="7">
    <source>
        <dbReference type="Pfam" id="PF01212"/>
    </source>
</evidence>
<proteinExistence type="inferred from homology"/>
<dbReference type="PIRSF" id="PIRSF017617">
    <property type="entry name" value="Thr_aldolase"/>
    <property type="match status" value="1"/>
</dbReference>
<keyword evidence="9" id="KW-1185">Reference proteome</keyword>
<keyword evidence="5" id="KW-0456">Lyase</keyword>
<dbReference type="PANTHER" id="PTHR48097:SF9">
    <property type="entry name" value="L-THREONINE ALDOLASE"/>
    <property type="match status" value="1"/>
</dbReference>
<evidence type="ECO:0000256" key="5">
    <source>
        <dbReference type="ARBA" id="ARBA00023239"/>
    </source>
</evidence>
<dbReference type="InterPro" id="IPR023603">
    <property type="entry name" value="Low_specificity_L-TA-like"/>
</dbReference>
<name>A0A4R6P1F3_9GAMM</name>
<dbReference type="NCBIfam" id="NF007825">
    <property type="entry name" value="PRK10534.1"/>
    <property type="match status" value="1"/>
</dbReference>
<dbReference type="EMBL" id="SNXI01000015">
    <property type="protein sequence ID" value="TDP30783.1"/>
    <property type="molecule type" value="Genomic_DNA"/>
</dbReference>
<dbReference type="SUPFAM" id="SSF53383">
    <property type="entry name" value="PLP-dependent transferases"/>
    <property type="match status" value="1"/>
</dbReference>
<comment type="caution">
    <text evidence="8">The sequence shown here is derived from an EMBL/GenBank/DDBJ whole genome shotgun (WGS) entry which is preliminary data.</text>
</comment>
<dbReference type="NCBIfam" id="NF041359">
    <property type="entry name" value="GntG_guanitoxin"/>
    <property type="match status" value="1"/>
</dbReference>
<evidence type="ECO:0000256" key="1">
    <source>
        <dbReference type="ARBA" id="ARBA00001933"/>
    </source>
</evidence>
<dbReference type="GO" id="GO:0006545">
    <property type="term" value="P:glycine biosynthetic process"/>
    <property type="evidence" value="ECO:0007669"/>
    <property type="project" value="TreeGrafter"/>
</dbReference>
<comment type="cofactor">
    <cofactor evidence="1">
        <name>pyridoxal 5'-phosphate</name>
        <dbReference type="ChEBI" id="CHEBI:597326"/>
    </cofactor>
</comment>
<protein>
    <submittedName>
        <fullName evidence="8">L-threonine aldolase</fullName>
    </submittedName>
</protein>
<dbReference type="FunFam" id="3.40.640.10:FF:000030">
    <property type="entry name" value="Low-specificity L-threonine aldolase"/>
    <property type="match status" value="1"/>
</dbReference>
<gene>
    <name evidence="8" type="ORF">DEU29_11566</name>
</gene>
<dbReference type="AlphaFoldDB" id="A0A4R6P1F3"/>
<dbReference type="OrthoDB" id="9774495at2"/>
<evidence type="ECO:0000313" key="8">
    <source>
        <dbReference type="EMBL" id="TDP30783.1"/>
    </source>
</evidence>
<feature type="domain" description="Aromatic amino acid beta-eliminating lyase/threonine aldolase" evidence="7">
    <location>
        <begin position="5"/>
        <end position="287"/>
    </location>
</feature>
<evidence type="ECO:0000256" key="3">
    <source>
        <dbReference type="ARBA" id="ARBA00011881"/>
    </source>
</evidence>
<keyword evidence="4" id="KW-0663">Pyridoxal phosphate</keyword>
<accession>A0A4R6P1F3</accession>
<dbReference type="GO" id="GO:0006567">
    <property type="term" value="P:L-threonine catabolic process"/>
    <property type="evidence" value="ECO:0007669"/>
    <property type="project" value="TreeGrafter"/>
</dbReference>
<evidence type="ECO:0000313" key="9">
    <source>
        <dbReference type="Proteomes" id="UP000295531"/>
    </source>
</evidence>
<organism evidence="8 9">
    <name type="scientific">Idiomarina aquatica</name>
    <dbReference type="NCBI Taxonomy" id="1327752"/>
    <lineage>
        <taxon>Bacteria</taxon>
        <taxon>Pseudomonadati</taxon>
        <taxon>Pseudomonadota</taxon>
        <taxon>Gammaproteobacteria</taxon>
        <taxon>Alteromonadales</taxon>
        <taxon>Idiomarinaceae</taxon>
        <taxon>Idiomarina</taxon>
    </lineage>
</organism>
<dbReference type="Proteomes" id="UP000295531">
    <property type="component" value="Unassembled WGS sequence"/>
</dbReference>
<dbReference type="InterPro" id="IPR015424">
    <property type="entry name" value="PyrdxlP-dep_Trfase"/>
</dbReference>
<comment type="subunit">
    <text evidence="3">Homotetramer.</text>
</comment>
<evidence type="ECO:0000256" key="4">
    <source>
        <dbReference type="ARBA" id="ARBA00022898"/>
    </source>
</evidence>
<dbReference type="PANTHER" id="PTHR48097">
    <property type="entry name" value="L-THREONINE ALDOLASE-RELATED"/>
    <property type="match status" value="1"/>
</dbReference>
<dbReference type="GO" id="GO:0005829">
    <property type="term" value="C:cytosol"/>
    <property type="evidence" value="ECO:0007669"/>
    <property type="project" value="TreeGrafter"/>
</dbReference>
<evidence type="ECO:0000256" key="2">
    <source>
        <dbReference type="ARBA" id="ARBA00006966"/>
    </source>
</evidence>
<dbReference type="Gene3D" id="3.90.1150.10">
    <property type="entry name" value="Aspartate Aminotransferase, domain 1"/>
    <property type="match status" value="1"/>
</dbReference>
<reference evidence="8 9" key="1">
    <citation type="submission" date="2019-03" db="EMBL/GenBank/DDBJ databases">
        <title>Freshwater and sediment microbial communities from various areas in North America, analyzing microbe dynamics in response to fracking.</title>
        <authorList>
            <person name="Lamendella R."/>
        </authorList>
    </citation>
    <scope>NUCLEOTIDE SEQUENCE [LARGE SCALE GENOMIC DNA]</scope>
    <source>
        <strain evidence="8 9">18_TX</strain>
    </source>
</reference>
<sequence>MKRLDLRSDTVTQPTSAMREAMANAPVGDDVYGEDPSINALERRVAEMLGKESALLCASGTQSNLCGLLAHCRNGEEYIVGQEYHTYRYEGGGAAVVGGIVPQPLEVQATGTLDLDLLVSRIKPDDPHFPITRLLAFENTHAGQVIDQDYLNKARRIADQHGLSMHLDGARLVNAVVASDRSFSELAAPFDSVSICCSKGLGAPVGSLLVGSNALIAKARRWRKMLGGGMRQAGVIAAAIDHALDNHIERIKVDHDNAAWLAAALAEIGQAHDFSVRPVQTNMVYLDLPSAEVGASLQRYMAAENIIVPAGKTLRLVTHMDVERAELEKFVTHLQKFYANN</sequence>
<dbReference type="Gene3D" id="3.40.640.10">
    <property type="entry name" value="Type I PLP-dependent aspartate aminotransferase-like (Major domain)"/>
    <property type="match status" value="1"/>
</dbReference>
<dbReference type="InterPro" id="IPR015421">
    <property type="entry name" value="PyrdxlP-dep_Trfase_major"/>
</dbReference>
<comment type="similarity">
    <text evidence="2">Belongs to the threonine aldolase family.</text>
</comment>
<dbReference type="InterPro" id="IPR015422">
    <property type="entry name" value="PyrdxlP-dep_Trfase_small"/>
</dbReference>
<dbReference type="InterPro" id="IPR001597">
    <property type="entry name" value="ArAA_b-elim_lyase/Thr_aldolase"/>
</dbReference>
<dbReference type="Pfam" id="PF01212">
    <property type="entry name" value="Beta_elim_lyase"/>
    <property type="match status" value="1"/>
</dbReference>
<feature type="modified residue" description="N6-(pyridoxal phosphate)lysine" evidence="6">
    <location>
        <position position="199"/>
    </location>
</feature>
<dbReference type="GO" id="GO:0008732">
    <property type="term" value="F:L-allo-threonine aldolase activity"/>
    <property type="evidence" value="ECO:0007669"/>
    <property type="project" value="TreeGrafter"/>
</dbReference>